<organism evidence="1 2">
    <name type="scientific">Tritonibacter mobilis F1926</name>
    <dbReference type="NCBI Taxonomy" id="1265309"/>
    <lineage>
        <taxon>Bacteria</taxon>
        <taxon>Pseudomonadati</taxon>
        <taxon>Pseudomonadota</taxon>
        <taxon>Alphaproteobacteria</taxon>
        <taxon>Rhodobacterales</taxon>
        <taxon>Paracoccaceae</taxon>
        <taxon>Tritonibacter</taxon>
    </lineage>
</organism>
<dbReference type="KEGG" id="rmb:K529_005505"/>
<sequence>MIFMEHELQHMLTETAKQAAQEVIDSFKSELSTDPNEVVIRKLRRFLADRQSVANPREHWANGLHIRSIKTNTRGKPRSQSWFQQFKVKSGLNDCINRKSLTSGGFREWCFEDIANAWEQSQF</sequence>
<evidence type="ECO:0000313" key="2">
    <source>
        <dbReference type="Proteomes" id="UP000013243"/>
    </source>
</evidence>
<name>A0A1B1A150_9RHOB</name>
<gene>
    <name evidence="1" type="ORF">K529_005505</name>
</gene>
<dbReference type="AlphaFoldDB" id="A0A1B1A150"/>
<dbReference type="EMBL" id="CP015230">
    <property type="protein sequence ID" value="ANP40218.1"/>
    <property type="molecule type" value="Genomic_DNA"/>
</dbReference>
<accession>A0A1B1A150</accession>
<proteinExistence type="predicted"/>
<protein>
    <submittedName>
        <fullName evidence="1">Uncharacterized protein</fullName>
    </submittedName>
</protein>
<reference evidence="1 2" key="1">
    <citation type="journal article" date="2016" name="ISME J.">
        <title>Global occurrence and heterogeneity of the Roseobacter-clade species Ruegeria mobilis.</title>
        <authorList>
            <person name="Sonnenschein E."/>
            <person name="Gram L."/>
        </authorList>
    </citation>
    <scope>NUCLEOTIDE SEQUENCE [LARGE SCALE GENOMIC DNA]</scope>
    <source>
        <strain evidence="1 2">F1926</strain>
    </source>
</reference>
<evidence type="ECO:0000313" key="1">
    <source>
        <dbReference type="EMBL" id="ANP40218.1"/>
    </source>
</evidence>
<dbReference type="Proteomes" id="UP000013243">
    <property type="component" value="Chromosome"/>
</dbReference>